<reference evidence="1" key="1">
    <citation type="submission" date="2018-05" db="EMBL/GenBank/DDBJ databases">
        <authorList>
            <person name="Lanie J.A."/>
            <person name="Ng W.-L."/>
            <person name="Kazmierczak K.M."/>
            <person name="Andrzejewski T.M."/>
            <person name="Davidsen T.M."/>
            <person name="Wayne K.J."/>
            <person name="Tettelin H."/>
            <person name="Glass J.I."/>
            <person name="Rusch D."/>
            <person name="Podicherti R."/>
            <person name="Tsui H.-C.T."/>
            <person name="Winkler M.E."/>
        </authorList>
    </citation>
    <scope>NUCLEOTIDE SEQUENCE</scope>
</reference>
<dbReference type="AlphaFoldDB" id="A0A382WKN0"/>
<evidence type="ECO:0000313" key="1">
    <source>
        <dbReference type="EMBL" id="SVD59486.1"/>
    </source>
</evidence>
<gene>
    <name evidence="1" type="ORF">METZ01_LOCUS412340</name>
</gene>
<dbReference type="EMBL" id="UINC01160693">
    <property type="protein sequence ID" value="SVD59486.1"/>
    <property type="molecule type" value="Genomic_DNA"/>
</dbReference>
<protein>
    <submittedName>
        <fullName evidence="1">Uncharacterized protein</fullName>
    </submittedName>
</protein>
<proteinExistence type="predicted"/>
<organism evidence="1">
    <name type="scientific">marine metagenome</name>
    <dbReference type="NCBI Taxonomy" id="408172"/>
    <lineage>
        <taxon>unclassified sequences</taxon>
        <taxon>metagenomes</taxon>
        <taxon>ecological metagenomes</taxon>
    </lineage>
</organism>
<sequence length="29" mass="3321">MFHFYKLLPNNVEQPAMSLAMLDSAHSVE</sequence>
<accession>A0A382WKN0</accession>
<name>A0A382WKN0_9ZZZZ</name>